<accession>A0AAU7MWC7</accession>
<dbReference type="PANTHER" id="PTHR37461">
    <property type="entry name" value="ANTI-SIGMA-K FACTOR RSKA"/>
    <property type="match status" value="1"/>
</dbReference>
<gene>
    <name evidence="4" type="ORF">ABNE31_13395</name>
</gene>
<keyword evidence="2" id="KW-1133">Transmembrane helix</keyword>
<feature type="coiled-coil region" evidence="1">
    <location>
        <begin position="115"/>
        <end position="156"/>
    </location>
</feature>
<dbReference type="PANTHER" id="PTHR37461:SF1">
    <property type="entry name" value="ANTI-SIGMA-K FACTOR RSKA"/>
    <property type="match status" value="1"/>
</dbReference>
<dbReference type="AlphaFoldDB" id="A0AAU7MWC7"/>
<dbReference type="GO" id="GO:0005886">
    <property type="term" value="C:plasma membrane"/>
    <property type="evidence" value="ECO:0007669"/>
    <property type="project" value="InterPro"/>
</dbReference>
<proteinExistence type="predicted"/>
<dbReference type="Pfam" id="PF10099">
    <property type="entry name" value="RskA_C"/>
    <property type="match status" value="1"/>
</dbReference>
<evidence type="ECO:0000259" key="3">
    <source>
        <dbReference type="Pfam" id="PF10099"/>
    </source>
</evidence>
<evidence type="ECO:0000256" key="1">
    <source>
        <dbReference type="SAM" id="Coils"/>
    </source>
</evidence>
<dbReference type="InterPro" id="IPR018764">
    <property type="entry name" value="RskA_C"/>
</dbReference>
<name>A0AAU7MWC7_9FLAO</name>
<sequence length="267" mass="29354">MSMDVKEYIASGILELYVAGALSPEENLEVQHYALQYPEIQKEIEAIENAVLELTEAASPKMPENGFAKIKAEINDVIPFTPEASKSSGTPWGSYLGWAASVLLAIGLFWLYTENNKLKNQIELTNQEKQSLEDILSDTQAEITSKEMLLQEIRDKDVSVIALGGQTVSPSSYAKAYWNKEEQKVIIDAQGLPEPPEGFTYQVWSLKLDPLTPTSLGLLDDFASQDNKLFTLENANESEAFGITLEPEGGSETPTLEQLYTLGAVGA</sequence>
<dbReference type="RefSeq" id="WP_313781201.1">
    <property type="nucleotide sequence ID" value="NZ_CP157804.1"/>
</dbReference>
<dbReference type="GO" id="GO:0006417">
    <property type="term" value="P:regulation of translation"/>
    <property type="evidence" value="ECO:0007669"/>
    <property type="project" value="TreeGrafter"/>
</dbReference>
<dbReference type="KEGG" id="fld:ABNE31_13395"/>
<feature type="transmembrane region" description="Helical" evidence="2">
    <location>
        <begin position="95"/>
        <end position="112"/>
    </location>
</feature>
<keyword evidence="1" id="KW-0175">Coiled coil</keyword>
<organism evidence="4">
    <name type="scientific">Flagellimonas sp. MMG031</name>
    <dbReference type="NCBI Taxonomy" id="3158549"/>
    <lineage>
        <taxon>Bacteria</taxon>
        <taxon>Pseudomonadati</taxon>
        <taxon>Bacteroidota</taxon>
        <taxon>Flavobacteriia</taxon>
        <taxon>Flavobacteriales</taxon>
        <taxon>Flavobacteriaceae</taxon>
        <taxon>Flagellimonas</taxon>
    </lineage>
</organism>
<protein>
    <submittedName>
        <fullName evidence="4">Anti-sigma factor</fullName>
    </submittedName>
</protein>
<dbReference type="InterPro" id="IPR051474">
    <property type="entry name" value="Anti-sigma-K/W_factor"/>
</dbReference>
<dbReference type="EMBL" id="CP157804">
    <property type="protein sequence ID" value="XBQ22590.1"/>
    <property type="molecule type" value="Genomic_DNA"/>
</dbReference>
<keyword evidence="2" id="KW-0812">Transmembrane</keyword>
<keyword evidence="2" id="KW-0472">Membrane</keyword>
<dbReference type="GO" id="GO:0016989">
    <property type="term" value="F:sigma factor antagonist activity"/>
    <property type="evidence" value="ECO:0007669"/>
    <property type="project" value="TreeGrafter"/>
</dbReference>
<reference evidence="4" key="1">
    <citation type="submission" date="2024-05" db="EMBL/GenBank/DDBJ databases">
        <title>Draft Genome Sequences of Flagellimonas sp. MMG031 and Marinobacter sp. MMG032 Isolated from the dinoflagellate Symbiodinium pilosum.</title>
        <authorList>
            <person name="Shikuma N.J."/>
            <person name="Farrell M.V."/>
        </authorList>
    </citation>
    <scope>NUCLEOTIDE SEQUENCE</scope>
    <source>
        <strain evidence="4">MMG031</strain>
    </source>
</reference>
<feature type="domain" description="Anti-sigma K factor RskA C-terminal" evidence="3">
    <location>
        <begin position="98"/>
        <end position="255"/>
    </location>
</feature>
<evidence type="ECO:0000256" key="2">
    <source>
        <dbReference type="SAM" id="Phobius"/>
    </source>
</evidence>
<evidence type="ECO:0000313" key="4">
    <source>
        <dbReference type="EMBL" id="XBQ22590.1"/>
    </source>
</evidence>